<dbReference type="Pfam" id="PF02578">
    <property type="entry name" value="Cu-oxidase_4"/>
    <property type="match status" value="1"/>
</dbReference>
<organism evidence="11 12">
    <name type="scientific">Idiomarina xiamenensis 10-D-4</name>
    <dbReference type="NCBI Taxonomy" id="740709"/>
    <lineage>
        <taxon>Bacteria</taxon>
        <taxon>Pseudomonadati</taxon>
        <taxon>Pseudomonadota</taxon>
        <taxon>Gammaproteobacteria</taxon>
        <taxon>Alteromonadales</taxon>
        <taxon>Idiomarinaceae</taxon>
        <taxon>Idiomarina</taxon>
    </lineage>
</organism>
<dbReference type="NCBIfam" id="TIGR00726">
    <property type="entry name" value="peptidoglycan editing factor PgeF"/>
    <property type="match status" value="1"/>
</dbReference>
<name>K2K1B9_9GAMM</name>
<proteinExistence type="inferred from homology"/>
<dbReference type="Gene3D" id="3.60.140.10">
    <property type="entry name" value="CNF1/YfiH-like putative cysteine hydrolases"/>
    <property type="match status" value="1"/>
</dbReference>
<evidence type="ECO:0000256" key="3">
    <source>
        <dbReference type="ARBA" id="ARBA00022679"/>
    </source>
</evidence>
<evidence type="ECO:0000313" key="12">
    <source>
        <dbReference type="Proteomes" id="UP000014115"/>
    </source>
</evidence>
<keyword evidence="12" id="KW-1185">Reference proteome</keyword>
<dbReference type="AlphaFoldDB" id="K2K1B9"/>
<sequence>MKTAANTLIKRGLYQADWQLPDGVKAFYSSAAFGNLAAHVGDDISSVMRRRISLTQLLALPAAPSWLQQVHGSEVAQYGRLGLDKRQADAVYSNSGKPCGILTADCLPILLCHQDGQQLAAVHAGWRGLYQGVVEQAVARFSGAAKQLSAWIGPAISAQHFEVGDDVYQAFVQRDETAATAFQALPQAAKWLCNLPLLAELRLRAIGVSLIKQSQLCSYADSRFYSYRRQPDCGRMLSLIWRA</sequence>
<dbReference type="PANTHER" id="PTHR30616:SF2">
    <property type="entry name" value="PURINE NUCLEOSIDE PHOSPHORYLASE LACC1"/>
    <property type="match status" value="1"/>
</dbReference>
<dbReference type="PANTHER" id="PTHR30616">
    <property type="entry name" value="UNCHARACTERIZED PROTEIN YFIH"/>
    <property type="match status" value="1"/>
</dbReference>
<dbReference type="GO" id="GO:0016787">
    <property type="term" value="F:hydrolase activity"/>
    <property type="evidence" value="ECO:0007669"/>
    <property type="project" value="UniProtKB-KW"/>
</dbReference>
<evidence type="ECO:0000256" key="9">
    <source>
        <dbReference type="ARBA" id="ARBA00049893"/>
    </source>
</evidence>
<dbReference type="EMBL" id="AMRG01000018">
    <property type="protein sequence ID" value="EKE80527.1"/>
    <property type="molecule type" value="Genomic_DNA"/>
</dbReference>
<comment type="similarity">
    <text evidence="2 10">Belongs to the purine nucleoside phosphorylase YfiH/LACC1 family.</text>
</comment>
<evidence type="ECO:0000256" key="7">
    <source>
        <dbReference type="ARBA" id="ARBA00047989"/>
    </source>
</evidence>
<reference evidence="11 12" key="1">
    <citation type="journal article" date="2012" name="J. Bacteriol.">
        <title>Genome Sequence of Idiomarina xiamenensis Type Strain 10-D-4.</title>
        <authorList>
            <person name="Lai Q."/>
            <person name="Wang L."/>
            <person name="Wang W."/>
            <person name="Shao Z."/>
        </authorList>
    </citation>
    <scope>NUCLEOTIDE SEQUENCE [LARGE SCALE GENOMIC DNA]</scope>
    <source>
        <strain evidence="11 12">10-D-4</strain>
    </source>
</reference>
<dbReference type="SUPFAM" id="SSF64438">
    <property type="entry name" value="CNF1/YfiH-like putative cysteine hydrolases"/>
    <property type="match status" value="1"/>
</dbReference>
<comment type="catalytic activity">
    <reaction evidence="9">
        <text>S-methyl-5'-thioadenosine + phosphate = 5-(methylsulfanyl)-alpha-D-ribose 1-phosphate + adenine</text>
        <dbReference type="Rhea" id="RHEA:11852"/>
        <dbReference type="ChEBI" id="CHEBI:16708"/>
        <dbReference type="ChEBI" id="CHEBI:17509"/>
        <dbReference type="ChEBI" id="CHEBI:43474"/>
        <dbReference type="ChEBI" id="CHEBI:58533"/>
        <dbReference type="EC" id="2.4.2.28"/>
    </reaction>
    <physiologicalReaction direction="left-to-right" evidence="9">
        <dbReference type="Rhea" id="RHEA:11853"/>
    </physiologicalReaction>
</comment>
<dbReference type="STRING" id="740709.A10D4_12121"/>
<comment type="caution">
    <text evidence="11">The sequence shown here is derived from an EMBL/GenBank/DDBJ whole genome shotgun (WGS) entry which is preliminary data.</text>
</comment>
<comment type="catalytic activity">
    <reaction evidence="8">
        <text>adenosine + phosphate = alpha-D-ribose 1-phosphate + adenine</text>
        <dbReference type="Rhea" id="RHEA:27642"/>
        <dbReference type="ChEBI" id="CHEBI:16335"/>
        <dbReference type="ChEBI" id="CHEBI:16708"/>
        <dbReference type="ChEBI" id="CHEBI:43474"/>
        <dbReference type="ChEBI" id="CHEBI:57720"/>
        <dbReference type="EC" id="2.4.2.1"/>
    </reaction>
    <physiologicalReaction direction="left-to-right" evidence="8">
        <dbReference type="Rhea" id="RHEA:27643"/>
    </physiologicalReaction>
</comment>
<keyword evidence="5" id="KW-0378">Hydrolase</keyword>
<dbReference type="CDD" id="cd16833">
    <property type="entry name" value="YfiH"/>
    <property type="match status" value="1"/>
</dbReference>
<keyword evidence="3" id="KW-0808">Transferase</keyword>
<evidence type="ECO:0000256" key="1">
    <source>
        <dbReference type="ARBA" id="ARBA00000553"/>
    </source>
</evidence>
<gene>
    <name evidence="11" type="ORF">A10D4_12121</name>
</gene>
<evidence type="ECO:0000256" key="4">
    <source>
        <dbReference type="ARBA" id="ARBA00022723"/>
    </source>
</evidence>
<dbReference type="RefSeq" id="WP_008489821.1">
    <property type="nucleotide sequence ID" value="NZ_AMRG01000018.1"/>
</dbReference>
<evidence type="ECO:0000313" key="11">
    <source>
        <dbReference type="EMBL" id="EKE80527.1"/>
    </source>
</evidence>
<evidence type="ECO:0000256" key="2">
    <source>
        <dbReference type="ARBA" id="ARBA00007353"/>
    </source>
</evidence>
<dbReference type="InterPro" id="IPR011324">
    <property type="entry name" value="Cytotoxic_necrot_fac-like_cat"/>
</dbReference>
<dbReference type="InterPro" id="IPR003730">
    <property type="entry name" value="Cu_polyphenol_OxRdtase"/>
</dbReference>
<comment type="catalytic activity">
    <reaction evidence="1">
        <text>inosine + phosphate = alpha-D-ribose 1-phosphate + hypoxanthine</text>
        <dbReference type="Rhea" id="RHEA:27646"/>
        <dbReference type="ChEBI" id="CHEBI:17368"/>
        <dbReference type="ChEBI" id="CHEBI:17596"/>
        <dbReference type="ChEBI" id="CHEBI:43474"/>
        <dbReference type="ChEBI" id="CHEBI:57720"/>
        <dbReference type="EC" id="2.4.2.1"/>
    </reaction>
    <physiologicalReaction direction="left-to-right" evidence="1">
        <dbReference type="Rhea" id="RHEA:27647"/>
    </physiologicalReaction>
</comment>
<dbReference type="PATRIC" id="fig|740709.3.peg.2448"/>
<comment type="catalytic activity">
    <reaction evidence="7">
        <text>adenosine + H2O + H(+) = inosine + NH4(+)</text>
        <dbReference type="Rhea" id="RHEA:24408"/>
        <dbReference type="ChEBI" id="CHEBI:15377"/>
        <dbReference type="ChEBI" id="CHEBI:15378"/>
        <dbReference type="ChEBI" id="CHEBI:16335"/>
        <dbReference type="ChEBI" id="CHEBI:17596"/>
        <dbReference type="ChEBI" id="CHEBI:28938"/>
        <dbReference type="EC" id="3.5.4.4"/>
    </reaction>
    <physiologicalReaction direction="left-to-right" evidence="7">
        <dbReference type="Rhea" id="RHEA:24409"/>
    </physiologicalReaction>
</comment>
<accession>K2K1B9</accession>
<evidence type="ECO:0000256" key="6">
    <source>
        <dbReference type="ARBA" id="ARBA00022833"/>
    </source>
</evidence>
<dbReference type="GO" id="GO:0017061">
    <property type="term" value="F:S-methyl-5-thioadenosine phosphorylase activity"/>
    <property type="evidence" value="ECO:0007669"/>
    <property type="project" value="UniProtKB-EC"/>
</dbReference>
<keyword evidence="4" id="KW-0479">Metal-binding</keyword>
<dbReference type="eggNOG" id="COG1496">
    <property type="taxonomic scope" value="Bacteria"/>
</dbReference>
<dbReference type="Proteomes" id="UP000014115">
    <property type="component" value="Unassembled WGS sequence"/>
</dbReference>
<evidence type="ECO:0000256" key="10">
    <source>
        <dbReference type="RuleBase" id="RU361274"/>
    </source>
</evidence>
<keyword evidence="6" id="KW-0862">Zinc</keyword>
<protein>
    <recommendedName>
        <fullName evidence="10">Purine nucleoside phosphorylase</fullName>
    </recommendedName>
</protein>
<evidence type="ECO:0000256" key="5">
    <source>
        <dbReference type="ARBA" id="ARBA00022801"/>
    </source>
</evidence>
<dbReference type="InterPro" id="IPR038371">
    <property type="entry name" value="Cu_polyphenol_OxRdtase_sf"/>
</dbReference>
<dbReference type="GO" id="GO:0005507">
    <property type="term" value="F:copper ion binding"/>
    <property type="evidence" value="ECO:0007669"/>
    <property type="project" value="TreeGrafter"/>
</dbReference>
<evidence type="ECO:0000256" key="8">
    <source>
        <dbReference type="ARBA" id="ARBA00048968"/>
    </source>
</evidence>